<reference evidence="4" key="1">
    <citation type="submission" date="2022-01" db="EMBL/GenBank/DDBJ databases">
        <authorList>
            <person name="Karlyshev A.V."/>
            <person name="Jaspars M."/>
        </authorList>
    </citation>
    <scope>NUCLEOTIDE SEQUENCE</scope>
    <source>
        <strain evidence="4">AGSA3-2</strain>
    </source>
</reference>
<comment type="similarity">
    <text evidence="1">Belongs to the membrane fusion protein (MFP) (TC 8.A.1) family.</text>
</comment>
<evidence type="ECO:0000313" key="4">
    <source>
        <dbReference type="EMBL" id="MCE7507718.1"/>
    </source>
</evidence>
<keyword evidence="2" id="KW-1133">Transmembrane helix</keyword>
<proteinExistence type="inferred from homology"/>
<dbReference type="KEGG" id="axe:P40_08455"/>
<dbReference type="PANTHER" id="PTHR30438">
    <property type="entry name" value="36 KDA ANTIGEN-RELATED"/>
    <property type="match status" value="1"/>
</dbReference>
<feature type="domain" description="Multidrug resistance protein MdtA-like barrel-sandwich hybrid" evidence="3">
    <location>
        <begin position="44"/>
        <end position="233"/>
    </location>
</feature>
<dbReference type="EMBL" id="JAJVKT010000003">
    <property type="protein sequence ID" value="MCE7507718.1"/>
    <property type="molecule type" value="Genomic_DNA"/>
</dbReference>
<organism evidence="4 5">
    <name type="scientific">Alloalcanivorax xenomutans</name>
    <dbReference type="NCBI Taxonomy" id="1094342"/>
    <lineage>
        <taxon>Bacteria</taxon>
        <taxon>Pseudomonadati</taxon>
        <taxon>Pseudomonadota</taxon>
        <taxon>Gammaproteobacteria</taxon>
        <taxon>Oceanospirillales</taxon>
        <taxon>Alcanivoracaceae</taxon>
        <taxon>Alloalcanivorax</taxon>
    </lineage>
</organism>
<keyword evidence="2" id="KW-0472">Membrane</keyword>
<gene>
    <name evidence="4" type="ORF">LZG35_03645</name>
</gene>
<dbReference type="AlphaFoldDB" id="A0A9Q3ZBK5"/>
<evidence type="ECO:0000259" key="3">
    <source>
        <dbReference type="Pfam" id="PF25917"/>
    </source>
</evidence>
<dbReference type="Gene3D" id="1.10.287.470">
    <property type="entry name" value="Helix hairpin bin"/>
    <property type="match status" value="1"/>
</dbReference>
<comment type="caution">
    <text evidence="4">The sequence shown here is derived from an EMBL/GenBank/DDBJ whole genome shotgun (WGS) entry which is preliminary data.</text>
</comment>
<dbReference type="RefSeq" id="WP_035451714.1">
    <property type="nucleotide sequence ID" value="NZ_CP012331.1"/>
</dbReference>
<name>A0A9Q3ZBK5_9GAMM</name>
<dbReference type="Gene3D" id="2.40.30.170">
    <property type="match status" value="1"/>
</dbReference>
<dbReference type="Proteomes" id="UP001107961">
    <property type="component" value="Unassembled WGS sequence"/>
</dbReference>
<sequence>MSARKGLILLVLAAVVVIIAVLFWQAYRVPPLRLQGQVEARQYMVSSKVPGRLAEVRVRRGDRVDKDQPVFTIDSPELRAKLAQVEAIDRISRALISAVEGGTREEKIAAARSEHEKARVAEQLAETTYRRVRALADEGLVARQRLDEAYTAWQVAVKTRVTTGEVLKLAEHGPRDEARDASEATGDVTASLRSEVADLLDDTQARAPHAGEVTDVLLHSGELVPQGFPVVMLTDASDAWALFNVREDLLEQFQPGNRFTVRIPALDRDAGFTVSHLAVQGDYATWSATGKGQDFDLRTFEVEMRPDQPIPGLRPGMSVLLDLEP</sequence>
<keyword evidence="5" id="KW-1185">Reference proteome</keyword>
<dbReference type="GeneID" id="94686461"/>
<dbReference type="Gene3D" id="2.40.50.100">
    <property type="match status" value="1"/>
</dbReference>
<dbReference type="PANTHER" id="PTHR30438:SF1">
    <property type="entry name" value="36 KDA ANTIGEN"/>
    <property type="match status" value="1"/>
</dbReference>
<dbReference type="InterPro" id="IPR058625">
    <property type="entry name" value="MdtA-like_BSH"/>
</dbReference>
<evidence type="ECO:0000256" key="2">
    <source>
        <dbReference type="SAM" id="Phobius"/>
    </source>
</evidence>
<keyword evidence="2" id="KW-0812">Transmembrane</keyword>
<feature type="transmembrane region" description="Helical" evidence="2">
    <location>
        <begin position="7"/>
        <end position="27"/>
    </location>
</feature>
<dbReference type="Pfam" id="PF25917">
    <property type="entry name" value="BSH_RND"/>
    <property type="match status" value="1"/>
</dbReference>
<protein>
    <submittedName>
        <fullName evidence="4">Biotin/lipoyl-binding protein</fullName>
    </submittedName>
</protein>
<evidence type="ECO:0000256" key="1">
    <source>
        <dbReference type="ARBA" id="ARBA00009477"/>
    </source>
</evidence>
<accession>A0A9Q3ZBK5</accession>
<evidence type="ECO:0000313" key="5">
    <source>
        <dbReference type="Proteomes" id="UP001107961"/>
    </source>
</evidence>